<dbReference type="EMBL" id="FAVB01000009">
    <property type="protein sequence ID" value="CUU90520.1"/>
    <property type="molecule type" value="Genomic_DNA"/>
</dbReference>
<dbReference type="Proteomes" id="UP000052237">
    <property type="component" value="Unassembled WGS sequence"/>
</dbReference>
<protein>
    <submittedName>
        <fullName evidence="2">Uncharacterized protein</fullName>
    </submittedName>
</protein>
<keyword evidence="1" id="KW-1133">Transmembrane helix</keyword>
<dbReference type="GeneID" id="56510281"/>
<evidence type="ECO:0000256" key="1">
    <source>
        <dbReference type="SAM" id="Phobius"/>
    </source>
</evidence>
<dbReference type="RefSeq" id="WP_155589538.1">
    <property type="nucleotide sequence ID" value="NZ_FAVB01000009.1"/>
</dbReference>
<reference evidence="2 3" key="1">
    <citation type="submission" date="2015-11" db="EMBL/GenBank/DDBJ databases">
        <authorList>
            <consortium name="Pathogen Informatics"/>
        </authorList>
    </citation>
    <scope>NUCLEOTIDE SEQUENCE [LARGE SCALE GENOMIC DNA]</scope>
    <source>
        <strain evidence="2 3">006A-0059</strain>
    </source>
</reference>
<dbReference type="AlphaFoldDB" id="A0A0S4SWV2"/>
<keyword evidence="3" id="KW-1185">Reference proteome</keyword>
<accession>A0A0S4SWV2</accession>
<keyword evidence="1" id="KW-0812">Transmembrane</keyword>
<name>A0A0S4SWV2_CAMHY</name>
<organism evidence="2 3">
    <name type="scientific">Campylobacter hyointestinalis subsp. hyointestinalis</name>
    <dbReference type="NCBI Taxonomy" id="91352"/>
    <lineage>
        <taxon>Bacteria</taxon>
        <taxon>Pseudomonadati</taxon>
        <taxon>Campylobacterota</taxon>
        <taxon>Epsilonproteobacteria</taxon>
        <taxon>Campylobacterales</taxon>
        <taxon>Campylobacteraceae</taxon>
        <taxon>Campylobacter</taxon>
    </lineage>
</organism>
<feature type="transmembrane region" description="Helical" evidence="1">
    <location>
        <begin position="7"/>
        <end position="29"/>
    </location>
</feature>
<evidence type="ECO:0000313" key="3">
    <source>
        <dbReference type="Proteomes" id="UP000052237"/>
    </source>
</evidence>
<evidence type="ECO:0000313" key="2">
    <source>
        <dbReference type="EMBL" id="CUU90520.1"/>
    </source>
</evidence>
<keyword evidence="1" id="KW-0472">Membrane</keyword>
<proteinExistence type="predicted"/>
<gene>
    <name evidence="2" type="ORF">ERS686654_02129</name>
</gene>
<sequence>MLEKIKYIFEILVGLILFFIIVYSVYTFISDGFLASDIIKLEDIKNEKVK</sequence>
<comment type="caution">
    <text evidence="2">The sequence shown here is derived from an EMBL/GenBank/DDBJ whole genome shotgun (WGS) entry which is preliminary data.</text>
</comment>